<organism evidence="1 2">
    <name type="scientific">Phaeoacremonium minimum (strain UCR-PA7)</name>
    <name type="common">Esca disease fungus</name>
    <name type="synonym">Togninia minima</name>
    <dbReference type="NCBI Taxonomy" id="1286976"/>
    <lineage>
        <taxon>Eukaryota</taxon>
        <taxon>Fungi</taxon>
        <taxon>Dikarya</taxon>
        <taxon>Ascomycota</taxon>
        <taxon>Pezizomycotina</taxon>
        <taxon>Sordariomycetes</taxon>
        <taxon>Sordariomycetidae</taxon>
        <taxon>Togniniales</taxon>
        <taxon>Togniniaceae</taxon>
        <taxon>Phaeoacremonium</taxon>
    </lineage>
</organism>
<sequence>MIYQSLVLILGVMINVFEHDPTAGNILQVSLDSGDSPLDKLIKLFLDHRDATAEADSEEKGALNVAFGYLSLLLGYLTLFEPIRDRFGSMHRGRNIEPLLSSIKEFISYHKKVAEGLAAQGGGDGGFTEKLQGLVDRLERGF</sequence>
<dbReference type="OrthoDB" id="78088at2759"/>
<dbReference type="GeneID" id="19329208"/>
<dbReference type="KEGG" id="tmn:UCRPA7_8365"/>
<dbReference type="Gene3D" id="1.25.10.10">
    <property type="entry name" value="Leucine-rich Repeat Variant"/>
    <property type="match status" value="1"/>
</dbReference>
<name>R8B9Y4_PHAM7</name>
<dbReference type="HOGENOM" id="CLU_1817144_0_0_1"/>
<dbReference type="EMBL" id="KB933360">
    <property type="protein sequence ID" value="EON96125.1"/>
    <property type="molecule type" value="Genomic_DNA"/>
</dbReference>
<gene>
    <name evidence="1" type="ORF">UCRPA7_8365</name>
</gene>
<dbReference type="eggNOG" id="ENOG502RZXD">
    <property type="taxonomic scope" value="Eukaryota"/>
</dbReference>
<dbReference type="AlphaFoldDB" id="R8B9Y4"/>
<protein>
    <submittedName>
        <fullName evidence="1">Putative rheb small monomeric gtpase protein</fullName>
    </submittedName>
</protein>
<reference evidence="2" key="1">
    <citation type="journal article" date="2013" name="Genome Announc.">
        <title>Draft genome sequence of the ascomycete Phaeoacremonium aleophilum strain UCR-PA7, a causal agent of the esca disease complex in grapevines.</title>
        <authorList>
            <person name="Blanco-Ulate B."/>
            <person name="Rolshausen P."/>
            <person name="Cantu D."/>
        </authorList>
    </citation>
    <scope>NUCLEOTIDE SEQUENCE [LARGE SCALE GENOMIC DNA]</scope>
    <source>
        <strain evidence="2">UCR-PA7</strain>
    </source>
</reference>
<dbReference type="InterPro" id="IPR011989">
    <property type="entry name" value="ARM-like"/>
</dbReference>
<accession>R8B9Y4</accession>
<keyword evidence="2" id="KW-1185">Reference proteome</keyword>
<evidence type="ECO:0000313" key="2">
    <source>
        <dbReference type="Proteomes" id="UP000014074"/>
    </source>
</evidence>
<evidence type="ECO:0000313" key="1">
    <source>
        <dbReference type="EMBL" id="EON96125.1"/>
    </source>
</evidence>
<proteinExistence type="predicted"/>
<dbReference type="Proteomes" id="UP000014074">
    <property type="component" value="Unassembled WGS sequence"/>
</dbReference>
<dbReference type="RefSeq" id="XP_007919070.1">
    <property type="nucleotide sequence ID" value="XM_007920879.1"/>
</dbReference>